<evidence type="ECO:0000313" key="3">
    <source>
        <dbReference type="EMBL" id="SIT14074.1"/>
    </source>
</evidence>
<dbReference type="EMBL" id="FTOG01000011">
    <property type="protein sequence ID" value="SIT14074.1"/>
    <property type="molecule type" value="Genomic_DNA"/>
</dbReference>
<dbReference type="InterPro" id="IPR033900">
    <property type="entry name" value="Gram_neg_porin_domain"/>
</dbReference>
<keyword evidence="1" id="KW-0732">Signal</keyword>
<feature type="chain" id="PRO_5013292296" evidence="1">
    <location>
        <begin position="21"/>
        <end position="309"/>
    </location>
</feature>
<evidence type="ECO:0000259" key="2">
    <source>
        <dbReference type="Pfam" id="PF13609"/>
    </source>
</evidence>
<evidence type="ECO:0000313" key="4">
    <source>
        <dbReference type="Proteomes" id="UP000186221"/>
    </source>
</evidence>
<gene>
    <name evidence="3" type="ORF">SAMN05421580_11170</name>
</gene>
<dbReference type="AlphaFoldDB" id="A0A1N7PTY2"/>
<evidence type="ECO:0000256" key="1">
    <source>
        <dbReference type="SAM" id="SignalP"/>
    </source>
</evidence>
<reference evidence="4" key="1">
    <citation type="submission" date="2017-01" db="EMBL/GenBank/DDBJ databases">
        <authorList>
            <person name="Varghese N."/>
            <person name="Submissions S."/>
        </authorList>
    </citation>
    <scope>NUCLEOTIDE SEQUENCE [LARGE SCALE GENOMIC DNA]</scope>
    <source>
        <strain evidence="4">DSM 19945</strain>
    </source>
</reference>
<sequence>MKKVLIATTALVMTAGVAAAEVSLSGNGRMGVVYDGADWEFSSRARVVFTLSGTTDGGLEFGGSFRADQAGDGATGAWGADTGNAGSVYISGAFGKISMGDVASAPEALFGDLASVGYMGDSQGTANGGTNNIPYLTLDDGTQSALLYTYSAGAFSVAASMSDGIGEDLGSGGDDQVYAVAGAYTFGNYTVGLGYEVIDWDAAGVDNTTQLELAAVATFGNTDVKAYYADQQDGIIDAAFGISAATTFGATTVAGYVQQIDAIGGGDVTWYGIGVDYDLGGGAVLSGAIQDDDVTGSDPTANFGVRFSF</sequence>
<dbReference type="Proteomes" id="UP000186221">
    <property type="component" value="Unassembled WGS sequence"/>
</dbReference>
<feature type="domain" description="Porin" evidence="2">
    <location>
        <begin position="7"/>
        <end position="295"/>
    </location>
</feature>
<dbReference type="Gene3D" id="2.40.160.10">
    <property type="entry name" value="Porin"/>
    <property type="match status" value="1"/>
</dbReference>
<dbReference type="GO" id="GO:0015288">
    <property type="term" value="F:porin activity"/>
    <property type="evidence" value="ECO:0007669"/>
    <property type="project" value="InterPro"/>
</dbReference>
<dbReference type="InterPro" id="IPR023614">
    <property type="entry name" value="Porin_dom_sf"/>
</dbReference>
<dbReference type="SUPFAM" id="SSF56935">
    <property type="entry name" value="Porins"/>
    <property type="match status" value="1"/>
</dbReference>
<dbReference type="STRING" id="453582.SAMN05421580_11170"/>
<protein>
    <submittedName>
        <fullName evidence="3">Outer membrane protein OmpU</fullName>
    </submittedName>
</protein>
<dbReference type="RefSeq" id="WP_076485958.1">
    <property type="nucleotide sequence ID" value="NZ_FTOG01000011.1"/>
</dbReference>
<name>A0A1N7PTY2_9RHOB</name>
<dbReference type="Pfam" id="PF13609">
    <property type="entry name" value="Porin_4"/>
    <property type="match status" value="1"/>
</dbReference>
<dbReference type="GO" id="GO:0016020">
    <property type="term" value="C:membrane"/>
    <property type="evidence" value="ECO:0007669"/>
    <property type="project" value="InterPro"/>
</dbReference>
<organism evidence="3 4">
    <name type="scientific">Rhodobacter aestuarii</name>
    <dbReference type="NCBI Taxonomy" id="453582"/>
    <lineage>
        <taxon>Bacteria</taxon>
        <taxon>Pseudomonadati</taxon>
        <taxon>Pseudomonadota</taxon>
        <taxon>Alphaproteobacteria</taxon>
        <taxon>Rhodobacterales</taxon>
        <taxon>Rhodobacter group</taxon>
        <taxon>Rhodobacter</taxon>
    </lineage>
</organism>
<keyword evidence="4" id="KW-1185">Reference proteome</keyword>
<feature type="signal peptide" evidence="1">
    <location>
        <begin position="1"/>
        <end position="20"/>
    </location>
</feature>
<accession>A0A1N7PTY2</accession>
<proteinExistence type="predicted"/>